<keyword evidence="7" id="KW-0458">Lysosome</keyword>
<dbReference type="InterPro" id="IPR003492">
    <property type="entry name" value="Battenin_disease_Cln3"/>
</dbReference>
<feature type="transmembrane region" description="Helical" evidence="7">
    <location>
        <begin position="71"/>
        <end position="91"/>
    </location>
</feature>
<name>A0A834XLQ6_APHGI</name>
<dbReference type="AlphaFoldDB" id="A0A834XLQ6"/>
<feature type="transmembrane region" description="Helical" evidence="7">
    <location>
        <begin position="366"/>
        <end position="387"/>
    </location>
</feature>
<dbReference type="InterPro" id="IPR018460">
    <property type="entry name" value="Battenin_disease_Cln3_subgr"/>
</dbReference>
<organism evidence="8 9">
    <name type="scientific">Aphidius gifuensis</name>
    <name type="common">Parasitoid wasp</name>
    <dbReference type="NCBI Taxonomy" id="684658"/>
    <lineage>
        <taxon>Eukaryota</taxon>
        <taxon>Metazoa</taxon>
        <taxon>Ecdysozoa</taxon>
        <taxon>Arthropoda</taxon>
        <taxon>Hexapoda</taxon>
        <taxon>Insecta</taxon>
        <taxon>Pterygota</taxon>
        <taxon>Neoptera</taxon>
        <taxon>Endopterygota</taxon>
        <taxon>Hymenoptera</taxon>
        <taxon>Apocrita</taxon>
        <taxon>Ichneumonoidea</taxon>
        <taxon>Braconidae</taxon>
        <taxon>Aphidiinae</taxon>
        <taxon>Aphidius</taxon>
    </lineage>
</organism>
<dbReference type="PANTHER" id="PTHR10981">
    <property type="entry name" value="BATTENIN"/>
    <property type="match status" value="1"/>
</dbReference>
<dbReference type="Proteomes" id="UP000639338">
    <property type="component" value="Unassembled WGS sequence"/>
</dbReference>
<feature type="transmembrane region" description="Helical" evidence="7">
    <location>
        <begin position="159"/>
        <end position="180"/>
    </location>
</feature>
<dbReference type="PIRSF" id="PIRSF015974">
    <property type="entry name" value="CLN3_BTN1"/>
    <property type="match status" value="1"/>
</dbReference>
<feature type="transmembrane region" description="Helical" evidence="7">
    <location>
        <begin position="98"/>
        <end position="118"/>
    </location>
</feature>
<sequence length="406" mass="45462">MDISKVESQSNKNKSLTRWRNLIAFWILGLCNNYGFTIVVSAAKDILHDQFNDGNNSTWNDGENLRDCNKLSTGAMLLANILPCLIVKLTVPFLPFYVRLRITVCVVTSALGLLSIALGDTKFLTIFGVVLGSISTGLGEISILPFLHKYAKENITSWSSGTGASGIVAAMAYTALKTILSTKHTILIMLIVPLAQAIAFGLILVPPNDKLIINADNTDKQQPPKKTILKKVSLLPRLWIYYVPLGLVYFFEFFINMGLYELVQFDKIWLDSKEQYRWLHTVYQIGVFISRSSTTFITFDRVWPMTVFQFVNVLYFGVEVIYYVTPSIWIVFAITLWEGLLGGGAYVNTFCKMSDEITPDDLRDSLGIVTFADALGITLASWAAIGVHPEICKMPRPTNRFQFSNS</sequence>
<feature type="transmembrane region" description="Helical" evidence="7">
    <location>
        <begin position="186"/>
        <end position="205"/>
    </location>
</feature>
<keyword evidence="5 7" id="KW-1133">Transmembrane helix</keyword>
<dbReference type="EMBL" id="JACMRX010000005">
    <property type="protein sequence ID" value="KAF7989533.1"/>
    <property type="molecule type" value="Genomic_DNA"/>
</dbReference>
<dbReference type="GO" id="GO:0012505">
    <property type="term" value="C:endomembrane system"/>
    <property type="evidence" value="ECO:0007669"/>
    <property type="project" value="UniProtKB-SubCell"/>
</dbReference>
<keyword evidence="6 7" id="KW-0472">Membrane</keyword>
<dbReference type="InterPro" id="IPR036259">
    <property type="entry name" value="MFS_trans_sf"/>
</dbReference>
<evidence type="ECO:0000256" key="3">
    <source>
        <dbReference type="ARBA" id="ARBA00022448"/>
    </source>
</evidence>
<evidence type="ECO:0000256" key="4">
    <source>
        <dbReference type="ARBA" id="ARBA00022692"/>
    </source>
</evidence>
<gene>
    <name evidence="8" type="ORF">HCN44_008207</name>
</gene>
<dbReference type="Pfam" id="PF02487">
    <property type="entry name" value="CLN3"/>
    <property type="match status" value="2"/>
</dbReference>
<proteinExistence type="inferred from homology"/>
<evidence type="ECO:0000313" key="9">
    <source>
        <dbReference type="Proteomes" id="UP000639338"/>
    </source>
</evidence>
<dbReference type="GO" id="GO:0007040">
    <property type="term" value="P:lysosome organization"/>
    <property type="evidence" value="ECO:0007669"/>
    <property type="project" value="TreeGrafter"/>
</dbReference>
<evidence type="ECO:0000256" key="6">
    <source>
        <dbReference type="ARBA" id="ARBA00023136"/>
    </source>
</evidence>
<dbReference type="GO" id="GO:0051453">
    <property type="term" value="P:regulation of intracellular pH"/>
    <property type="evidence" value="ECO:0007669"/>
    <property type="project" value="TreeGrafter"/>
</dbReference>
<dbReference type="SUPFAM" id="SSF103473">
    <property type="entry name" value="MFS general substrate transporter"/>
    <property type="match status" value="1"/>
</dbReference>
<evidence type="ECO:0000256" key="1">
    <source>
        <dbReference type="ARBA" id="ARBA00004127"/>
    </source>
</evidence>
<evidence type="ECO:0000256" key="5">
    <source>
        <dbReference type="ARBA" id="ARBA00022989"/>
    </source>
</evidence>
<protein>
    <recommendedName>
        <fullName evidence="7">Battenin</fullName>
    </recommendedName>
</protein>
<feature type="transmembrane region" description="Helical" evidence="7">
    <location>
        <begin position="239"/>
        <end position="260"/>
    </location>
</feature>
<dbReference type="GO" id="GO:0005765">
    <property type="term" value="C:lysosomal membrane"/>
    <property type="evidence" value="ECO:0007669"/>
    <property type="project" value="UniProtKB-SubCell"/>
</dbReference>
<feature type="transmembrane region" description="Helical" evidence="7">
    <location>
        <begin position="124"/>
        <end position="147"/>
    </location>
</feature>
<keyword evidence="9" id="KW-1185">Reference proteome</keyword>
<dbReference type="PRINTS" id="PR01315">
    <property type="entry name" value="BATTENIN"/>
</dbReference>
<accession>A0A834XLQ6</accession>
<reference evidence="8 9" key="1">
    <citation type="submission" date="2020-08" db="EMBL/GenBank/DDBJ databases">
        <title>Aphidius gifuensis genome sequencing and assembly.</title>
        <authorList>
            <person name="Du Z."/>
        </authorList>
    </citation>
    <scope>NUCLEOTIDE SEQUENCE [LARGE SCALE GENOMIC DNA]</scope>
    <source>
        <strain evidence="8">YNYX2018</strain>
        <tissue evidence="8">Adults</tissue>
    </source>
</reference>
<comment type="similarity">
    <text evidence="2 7">Belongs to the battenin family.</text>
</comment>
<comment type="subcellular location">
    <subcellularLocation>
        <location evidence="1">Endomembrane system</location>
        <topology evidence="1">Multi-pass membrane protein</topology>
    </subcellularLocation>
    <subcellularLocation>
        <location evidence="7">Lysosome membrane</location>
        <topology evidence="7">Multi-pass membrane protein</topology>
    </subcellularLocation>
</comment>
<comment type="caution">
    <text evidence="8">The sequence shown here is derived from an EMBL/GenBank/DDBJ whole genome shotgun (WGS) entry which is preliminary data.</text>
</comment>
<evidence type="ECO:0000256" key="2">
    <source>
        <dbReference type="ARBA" id="ARBA00007467"/>
    </source>
</evidence>
<feature type="transmembrane region" description="Helical" evidence="7">
    <location>
        <begin position="21"/>
        <end position="43"/>
    </location>
</feature>
<dbReference type="PANTHER" id="PTHR10981:SF0">
    <property type="entry name" value="BATTENIN"/>
    <property type="match status" value="1"/>
</dbReference>
<feature type="transmembrane region" description="Helical" evidence="7">
    <location>
        <begin position="320"/>
        <end position="346"/>
    </location>
</feature>
<dbReference type="OrthoDB" id="5965864at2759"/>
<dbReference type="CDD" id="cd06174">
    <property type="entry name" value="MFS"/>
    <property type="match status" value="1"/>
</dbReference>
<evidence type="ECO:0000313" key="8">
    <source>
        <dbReference type="EMBL" id="KAF7989533.1"/>
    </source>
</evidence>
<keyword evidence="3" id="KW-0813">Transport</keyword>
<keyword evidence="4 7" id="KW-0812">Transmembrane</keyword>
<evidence type="ECO:0000256" key="7">
    <source>
        <dbReference type="RuleBase" id="RU361113"/>
    </source>
</evidence>